<dbReference type="Gene3D" id="2.60.40.10">
    <property type="entry name" value="Immunoglobulins"/>
    <property type="match status" value="1"/>
</dbReference>
<dbReference type="Proteomes" id="UP000672097">
    <property type="component" value="Unassembled WGS sequence"/>
</dbReference>
<dbReference type="RefSeq" id="WP_210807219.1">
    <property type="nucleotide sequence ID" value="NZ_JAGQDG010000002.1"/>
</dbReference>
<dbReference type="InterPro" id="IPR011460">
    <property type="entry name" value="Lcl_C"/>
</dbReference>
<protein>
    <submittedName>
        <fullName evidence="2">DUF1566 domain-containing protein</fullName>
    </submittedName>
</protein>
<dbReference type="EMBL" id="JAGQDG010000002">
    <property type="protein sequence ID" value="MBQ0934862.1"/>
    <property type="molecule type" value="Genomic_DNA"/>
</dbReference>
<accession>A0ABS5DUP8</accession>
<evidence type="ECO:0000313" key="2">
    <source>
        <dbReference type="EMBL" id="MBQ0934862.1"/>
    </source>
</evidence>
<evidence type="ECO:0000313" key="3">
    <source>
        <dbReference type="Proteomes" id="UP000672097"/>
    </source>
</evidence>
<keyword evidence="3" id="KW-1185">Reference proteome</keyword>
<reference evidence="2 3" key="1">
    <citation type="submission" date="2021-04" db="EMBL/GenBank/DDBJ databases">
        <title>The genome sequence of type strain Ideonella paludis KCTC 32238.</title>
        <authorList>
            <person name="Liu Y."/>
        </authorList>
    </citation>
    <scope>NUCLEOTIDE SEQUENCE [LARGE SCALE GENOMIC DNA]</scope>
    <source>
        <strain evidence="2 3">KCTC 32238</strain>
    </source>
</reference>
<sequence length="528" mass="56400">MIWEICFKGNFGLAVEISARWLFVGLFIGFLSACGGGSDIAPSTPVVNISGVNSDVGWIPSGGAVSDSAPQLSGILSSELKTGERLQIFDGDIPLSPFATVDGLQWKFIPFVPLAEGEHRFSAAVVNDKGFVGARGNVFVINVNLPDIVPTSAIRAASTVIRYTDVNLAEGGFEVIPKDDSRGSCEPPLRVLRDTLEFRCTFYIMGRRTIEIRQGGVLKGAAEITIESNVTEVVWSSPTTGGYGQKSVRNGEAVSLKVIGSGLLLDPQLDVVIESCSNVAEQASASDTERVFSCEVEGVVSNGNLAAAVMSSRDGQALIRWQMPVTIDFPIPPLLTGKLPHTGITGEQCFKAGSDVLVSCRSPEAIALSGEGKQDGMRGANNPLGYSTFGRYGKDECVVDKVTGLMWEGTTGSGFRSVANRYSNVGDGRLDDASSKVAAVNASGLCGFHDWRLPTIAELHNLVDFSLAQPGPVFNHEWFGLSPTSFWASTVFVMDLDMAWTLTYEGVPYANHLKNEKIGAVRLVRSGQ</sequence>
<proteinExistence type="predicted"/>
<gene>
    <name evidence="2" type="ORF">KAK11_05935</name>
</gene>
<comment type="caution">
    <text evidence="2">The sequence shown here is derived from an EMBL/GenBank/DDBJ whole genome shotgun (WGS) entry which is preliminary data.</text>
</comment>
<feature type="domain" description="Lcl C-terminal" evidence="1">
    <location>
        <begin position="397"/>
        <end position="525"/>
    </location>
</feature>
<dbReference type="InterPro" id="IPR013783">
    <property type="entry name" value="Ig-like_fold"/>
</dbReference>
<evidence type="ECO:0000259" key="1">
    <source>
        <dbReference type="Pfam" id="PF07603"/>
    </source>
</evidence>
<dbReference type="Pfam" id="PF07603">
    <property type="entry name" value="Lcl_C"/>
    <property type="match status" value="1"/>
</dbReference>
<name>A0ABS5DUP8_9BURK</name>
<organism evidence="2 3">
    <name type="scientific">Ideonella paludis</name>
    <dbReference type="NCBI Taxonomy" id="1233411"/>
    <lineage>
        <taxon>Bacteria</taxon>
        <taxon>Pseudomonadati</taxon>
        <taxon>Pseudomonadota</taxon>
        <taxon>Betaproteobacteria</taxon>
        <taxon>Burkholderiales</taxon>
        <taxon>Sphaerotilaceae</taxon>
        <taxon>Ideonella</taxon>
    </lineage>
</organism>